<feature type="transmembrane region" description="Helical" evidence="5">
    <location>
        <begin position="83"/>
        <end position="106"/>
    </location>
</feature>
<dbReference type="OrthoDB" id="61370at2759"/>
<keyword evidence="2 5" id="KW-0812">Transmembrane</keyword>
<name>A0A6A6H227_VIRVR</name>
<keyword evidence="3 5" id="KW-1133">Transmembrane helix</keyword>
<keyword evidence="7" id="KW-1185">Reference proteome</keyword>
<dbReference type="Gene3D" id="1.20.140.150">
    <property type="match status" value="1"/>
</dbReference>
<proteinExistence type="predicted"/>
<evidence type="ECO:0000256" key="5">
    <source>
        <dbReference type="SAM" id="Phobius"/>
    </source>
</evidence>
<sequence>MTRRLVYSAGFWVFLAATALTIASIIEPRWISWDRKTTRGDPIHDSYGLHRRCSSLTGVCTEFPRFEDCTGDQRHFCSAWRSVGFLMSFSVVLELSCVIAFAVILLGGRQKREVGWKVLGWLLGLASVAQLISMAVAAFLYDHDDKFPTGWKLDVSWILCTVSWCILALDAAFIIISALILPSEGDYELIPDRPVQPPGA</sequence>
<feature type="transmembrane region" description="Helical" evidence="5">
    <location>
        <begin position="156"/>
        <end position="181"/>
    </location>
</feature>
<dbReference type="EMBL" id="ML991823">
    <property type="protein sequence ID" value="KAF2231760.1"/>
    <property type="molecule type" value="Genomic_DNA"/>
</dbReference>
<keyword evidence="4 5" id="KW-0472">Membrane</keyword>
<dbReference type="InterPro" id="IPR019372">
    <property type="entry name" value="LHFPL"/>
</dbReference>
<evidence type="ECO:0000313" key="7">
    <source>
        <dbReference type="Proteomes" id="UP000800092"/>
    </source>
</evidence>
<feature type="transmembrane region" description="Helical" evidence="5">
    <location>
        <begin position="118"/>
        <end position="141"/>
    </location>
</feature>
<gene>
    <name evidence="6" type="ORF">EV356DRAFT_283857</name>
</gene>
<comment type="subcellular location">
    <subcellularLocation>
        <location evidence="1">Membrane</location>
        <topology evidence="1">Multi-pass membrane protein</topology>
    </subcellularLocation>
</comment>
<evidence type="ECO:0000256" key="3">
    <source>
        <dbReference type="ARBA" id="ARBA00022989"/>
    </source>
</evidence>
<evidence type="ECO:0000313" key="6">
    <source>
        <dbReference type="EMBL" id="KAF2231760.1"/>
    </source>
</evidence>
<dbReference type="AlphaFoldDB" id="A0A6A6H227"/>
<accession>A0A6A6H227</accession>
<dbReference type="GO" id="GO:0016020">
    <property type="term" value="C:membrane"/>
    <property type="evidence" value="ECO:0007669"/>
    <property type="project" value="UniProtKB-SubCell"/>
</dbReference>
<protein>
    <submittedName>
        <fullName evidence="6">Uncharacterized protein</fullName>
    </submittedName>
</protein>
<evidence type="ECO:0000256" key="2">
    <source>
        <dbReference type="ARBA" id="ARBA00022692"/>
    </source>
</evidence>
<evidence type="ECO:0000256" key="4">
    <source>
        <dbReference type="ARBA" id="ARBA00023136"/>
    </source>
</evidence>
<reference evidence="6" key="1">
    <citation type="journal article" date="2020" name="Stud. Mycol.">
        <title>101 Dothideomycetes genomes: a test case for predicting lifestyles and emergence of pathogens.</title>
        <authorList>
            <person name="Haridas S."/>
            <person name="Albert R."/>
            <person name="Binder M."/>
            <person name="Bloem J."/>
            <person name="Labutti K."/>
            <person name="Salamov A."/>
            <person name="Andreopoulos B."/>
            <person name="Baker S."/>
            <person name="Barry K."/>
            <person name="Bills G."/>
            <person name="Bluhm B."/>
            <person name="Cannon C."/>
            <person name="Castanera R."/>
            <person name="Culley D."/>
            <person name="Daum C."/>
            <person name="Ezra D."/>
            <person name="Gonzalez J."/>
            <person name="Henrissat B."/>
            <person name="Kuo A."/>
            <person name="Liang C."/>
            <person name="Lipzen A."/>
            <person name="Lutzoni F."/>
            <person name="Magnuson J."/>
            <person name="Mondo S."/>
            <person name="Nolan M."/>
            <person name="Ohm R."/>
            <person name="Pangilinan J."/>
            <person name="Park H.-J."/>
            <person name="Ramirez L."/>
            <person name="Alfaro M."/>
            <person name="Sun H."/>
            <person name="Tritt A."/>
            <person name="Yoshinaga Y."/>
            <person name="Zwiers L.-H."/>
            <person name="Turgeon B."/>
            <person name="Goodwin S."/>
            <person name="Spatafora J."/>
            <person name="Crous P."/>
            <person name="Grigoriev I."/>
        </authorList>
    </citation>
    <scope>NUCLEOTIDE SEQUENCE</scope>
    <source>
        <strain evidence="6">Tuck. ex Michener</strain>
    </source>
</reference>
<organism evidence="6 7">
    <name type="scientific">Viridothelium virens</name>
    <name type="common">Speckled blister lichen</name>
    <name type="synonym">Trypethelium virens</name>
    <dbReference type="NCBI Taxonomy" id="1048519"/>
    <lineage>
        <taxon>Eukaryota</taxon>
        <taxon>Fungi</taxon>
        <taxon>Dikarya</taxon>
        <taxon>Ascomycota</taxon>
        <taxon>Pezizomycotina</taxon>
        <taxon>Dothideomycetes</taxon>
        <taxon>Dothideomycetes incertae sedis</taxon>
        <taxon>Trypetheliales</taxon>
        <taxon>Trypetheliaceae</taxon>
        <taxon>Viridothelium</taxon>
    </lineage>
</organism>
<dbReference type="Proteomes" id="UP000800092">
    <property type="component" value="Unassembled WGS sequence"/>
</dbReference>
<dbReference type="Pfam" id="PF10242">
    <property type="entry name" value="L_HMGIC_fpl"/>
    <property type="match status" value="1"/>
</dbReference>
<evidence type="ECO:0000256" key="1">
    <source>
        <dbReference type="ARBA" id="ARBA00004141"/>
    </source>
</evidence>